<evidence type="ECO:0000313" key="1">
    <source>
        <dbReference type="EMBL" id="KAH3804429.1"/>
    </source>
</evidence>
<gene>
    <name evidence="1" type="ORF">DPMN_132714</name>
</gene>
<reference evidence="1" key="2">
    <citation type="submission" date="2020-11" db="EMBL/GenBank/DDBJ databases">
        <authorList>
            <person name="McCartney M.A."/>
            <person name="Auch B."/>
            <person name="Kono T."/>
            <person name="Mallez S."/>
            <person name="Becker A."/>
            <person name="Gohl D.M."/>
            <person name="Silverstein K.A.T."/>
            <person name="Koren S."/>
            <person name="Bechman K.B."/>
            <person name="Herman A."/>
            <person name="Abrahante J.E."/>
            <person name="Garbe J."/>
        </authorList>
    </citation>
    <scope>NUCLEOTIDE SEQUENCE</scope>
    <source>
        <strain evidence="1">Duluth1</strain>
        <tissue evidence="1">Whole animal</tissue>
    </source>
</reference>
<comment type="caution">
    <text evidence="1">The sequence shown here is derived from an EMBL/GenBank/DDBJ whole genome shotgun (WGS) entry which is preliminary data.</text>
</comment>
<name>A0A9D4FS60_DREPO</name>
<proteinExistence type="predicted"/>
<sequence>MPHGRKRKLSKNVEEVVEDDSRLLQLDRDIWVIGDSIPYWAGVRALQKGKSNLKIPDHKQIGWWGMRGMTWALFRHAVEWNIWLNKAPYILFINLGIKILPIRQ</sequence>
<accession>A0A9D4FS60</accession>
<organism evidence="1 2">
    <name type="scientific">Dreissena polymorpha</name>
    <name type="common">Zebra mussel</name>
    <name type="synonym">Mytilus polymorpha</name>
    <dbReference type="NCBI Taxonomy" id="45954"/>
    <lineage>
        <taxon>Eukaryota</taxon>
        <taxon>Metazoa</taxon>
        <taxon>Spiralia</taxon>
        <taxon>Lophotrochozoa</taxon>
        <taxon>Mollusca</taxon>
        <taxon>Bivalvia</taxon>
        <taxon>Autobranchia</taxon>
        <taxon>Heteroconchia</taxon>
        <taxon>Euheterodonta</taxon>
        <taxon>Imparidentia</taxon>
        <taxon>Neoheterodontei</taxon>
        <taxon>Myida</taxon>
        <taxon>Dreissenoidea</taxon>
        <taxon>Dreissenidae</taxon>
        <taxon>Dreissena</taxon>
    </lineage>
</organism>
<dbReference type="EMBL" id="JAIWYP010000006">
    <property type="protein sequence ID" value="KAH3804429.1"/>
    <property type="molecule type" value="Genomic_DNA"/>
</dbReference>
<reference evidence="1" key="1">
    <citation type="journal article" date="2019" name="bioRxiv">
        <title>The Genome of the Zebra Mussel, Dreissena polymorpha: A Resource for Invasive Species Research.</title>
        <authorList>
            <person name="McCartney M.A."/>
            <person name="Auch B."/>
            <person name="Kono T."/>
            <person name="Mallez S."/>
            <person name="Zhang Y."/>
            <person name="Obille A."/>
            <person name="Becker A."/>
            <person name="Abrahante J.E."/>
            <person name="Garbe J."/>
            <person name="Badalamenti J.P."/>
            <person name="Herman A."/>
            <person name="Mangelson H."/>
            <person name="Liachko I."/>
            <person name="Sullivan S."/>
            <person name="Sone E.D."/>
            <person name="Koren S."/>
            <person name="Silverstein K.A.T."/>
            <person name="Beckman K.B."/>
            <person name="Gohl D.M."/>
        </authorList>
    </citation>
    <scope>NUCLEOTIDE SEQUENCE</scope>
    <source>
        <strain evidence="1">Duluth1</strain>
        <tissue evidence="1">Whole animal</tissue>
    </source>
</reference>
<protein>
    <submittedName>
        <fullName evidence="1">Uncharacterized protein</fullName>
    </submittedName>
</protein>
<dbReference type="Proteomes" id="UP000828390">
    <property type="component" value="Unassembled WGS sequence"/>
</dbReference>
<keyword evidence="2" id="KW-1185">Reference proteome</keyword>
<dbReference type="AlphaFoldDB" id="A0A9D4FS60"/>
<evidence type="ECO:0000313" key="2">
    <source>
        <dbReference type="Proteomes" id="UP000828390"/>
    </source>
</evidence>